<dbReference type="AlphaFoldDB" id="R7QF31"/>
<name>R7QF31_CHOCR</name>
<reference evidence="6" key="1">
    <citation type="journal article" date="2013" name="Proc. Natl. Acad. Sci. U.S.A.">
        <title>Genome structure and metabolic features in the red seaweed Chondrus crispus shed light on evolution of the Archaeplastida.</title>
        <authorList>
            <person name="Collen J."/>
            <person name="Porcel B."/>
            <person name="Carre W."/>
            <person name="Ball S.G."/>
            <person name="Chaparro C."/>
            <person name="Tonon T."/>
            <person name="Barbeyron T."/>
            <person name="Michel G."/>
            <person name="Noel B."/>
            <person name="Valentin K."/>
            <person name="Elias M."/>
            <person name="Artiguenave F."/>
            <person name="Arun A."/>
            <person name="Aury J.M."/>
            <person name="Barbosa-Neto J.F."/>
            <person name="Bothwell J.H."/>
            <person name="Bouget F.Y."/>
            <person name="Brillet L."/>
            <person name="Cabello-Hurtado F."/>
            <person name="Capella-Gutierrez S."/>
            <person name="Charrier B."/>
            <person name="Cladiere L."/>
            <person name="Cock J.M."/>
            <person name="Coelho S.M."/>
            <person name="Colleoni C."/>
            <person name="Czjzek M."/>
            <person name="Da Silva C."/>
            <person name="Delage L."/>
            <person name="Denoeud F."/>
            <person name="Deschamps P."/>
            <person name="Dittami S.M."/>
            <person name="Gabaldon T."/>
            <person name="Gachon C.M."/>
            <person name="Groisillier A."/>
            <person name="Herve C."/>
            <person name="Jabbari K."/>
            <person name="Katinka M."/>
            <person name="Kloareg B."/>
            <person name="Kowalczyk N."/>
            <person name="Labadie K."/>
            <person name="Leblanc C."/>
            <person name="Lopez P.J."/>
            <person name="McLachlan D.H."/>
            <person name="Meslet-Cladiere L."/>
            <person name="Moustafa A."/>
            <person name="Nehr Z."/>
            <person name="Nyvall Collen P."/>
            <person name="Panaud O."/>
            <person name="Partensky F."/>
            <person name="Poulain J."/>
            <person name="Rensing S.A."/>
            <person name="Rousvoal S."/>
            <person name="Samson G."/>
            <person name="Symeonidi A."/>
            <person name="Weissenbach J."/>
            <person name="Zambounis A."/>
            <person name="Wincker P."/>
            <person name="Boyen C."/>
        </authorList>
    </citation>
    <scope>NUCLEOTIDE SEQUENCE [LARGE SCALE GENOMIC DNA]</scope>
    <source>
        <strain evidence="6">cv. Stackhouse</strain>
    </source>
</reference>
<dbReference type="Gramene" id="CDF36005">
    <property type="protein sequence ID" value="CDF36005"/>
    <property type="gene ID" value="CHC_T00004427001"/>
</dbReference>
<proteinExistence type="predicted"/>
<protein>
    <submittedName>
        <fullName evidence="5">Uncharacterized protein</fullName>
    </submittedName>
</protein>
<evidence type="ECO:0000256" key="3">
    <source>
        <dbReference type="ARBA" id="ARBA00022640"/>
    </source>
</evidence>
<dbReference type="GO" id="GO:0015031">
    <property type="term" value="P:protein transport"/>
    <property type="evidence" value="ECO:0007669"/>
    <property type="project" value="InterPro"/>
</dbReference>
<dbReference type="OrthoDB" id="196308at2759"/>
<dbReference type="PANTHER" id="PTHR33926:SF4">
    <property type="entry name" value="PROTEIN TIC 22, CHLOROPLASTIC"/>
    <property type="match status" value="1"/>
</dbReference>
<dbReference type="PhylomeDB" id="R7QF31"/>
<keyword evidence="2" id="KW-0150">Chloroplast</keyword>
<dbReference type="EMBL" id="HG001756">
    <property type="protein sequence ID" value="CDF36005.1"/>
    <property type="molecule type" value="Genomic_DNA"/>
</dbReference>
<evidence type="ECO:0000256" key="2">
    <source>
        <dbReference type="ARBA" id="ARBA00022528"/>
    </source>
</evidence>
<dbReference type="GO" id="GO:0009507">
    <property type="term" value="C:chloroplast"/>
    <property type="evidence" value="ECO:0007669"/>
    <property type="project" value="UniProtKB-SubCell"/>
</dbReference>
<evidence type="ECO:0000313" key="5">
    <source>
        <dbReference type="EMBL" id="CDF36005.1"/>
    </source>
</evidence>
<keyword evidence="3" id="KW-0934">Plastid</keyword>
<evidence type="ECO:0000313" key="6">
    <source>
        <dbReference type="Proteomes" id="UP000012073"/>
    </source>
</evidence>
<gene>
    <name evidence="5" type="ORF">CHC_T00004427001</name>
</gene>
<dbReference type="Pfam" id="PF04278">
    <property type="entry name" value="Tic22"/>
    <property type="match status" value="1"/>
</dbReference>
<dbReference type="Gene3D" id="3.40.1350.100">
    <property type="match status" value="2"/>
</dbReference>
<dbReference type="Proteomes" id="UP000012073">
    <property type="component" value="Unassembled WGS sequence"/>
</dbReference>
<sequence>MSSPDAPLLTPVAAPAFAAAKFSKKTVSEKLSQVPVFAVTNASGQPYLANMDGSGSQIGLIFFSHHDALNMLKDMKKNPGASDARVYIMGLDKAYEMVKAKPQPSGIRGAAGEELTMVFRFFPDSKQVKAAEGLQRKLRRRRGVEGIPVFVAKGLTLRKGSENVVPLFLTKEDLDSAWSKLRDSNKDLPNNASVVVGNLLYIIQQMESDGEPELRNLGFFAPKASVEYVTKEQAGPTGQARMHQNPVTPQK</sequence>
<dbReference type="RefSeq" id="XP_005715824.1">
    <property type="nucleotide sequence ID" value="XM_005715767.1"/>
</dbReference>
<evidence type="ECO:0000256" key="4">
    <source>
        <dbReference type="SAM" id="MobiDB-lite"/>
    </source>
</evidence>
<keyword evidence="6" id="KW-1185">Reference proteome</keyword>
<organism evidence="5 6">
    <name type="scientific">Chondrus crispus</name>
    <name type="common">Carrageen Irish moss</name>
    <name type="synonym">Polymorpha crispa</name>
    <dbReference type="NCBI Taxonomy" id="2769"/>
    <lineage>
        <taxon>Eukaryota</taxon>
        <taxon>Rhodophyta</taxon>
        <taxon>Florideophyceae</taxon>
        <taxon>Rhodymeniophycidae</taxon>
        <taxon>Gigartinales</taxon>
        <taxon>Gigartinaceae</taxon>
        <taxon>Chondrus</taxon>
    </lineage>
</organism>
<evidence type="ECO:0000256" key="1">
    <source>
        <dbReference type="ARBA" id="ARBA00004229"/>
    </source>
</evidence>
<dbReference type="PANTHER" id="PTHR33926">
    <property type="entry name" value="PROTEIN TIC 22, CHLOROPLASTIC"/>
    <property type="match status" value="1"/>
</dbReference>
<dbReference type="GeneID" id="17323540"/>
<comment type="subcellular location">
    <subcellularLocation>
        <location evidence="1">Plastid</location>
        <location evidence="1">Chloroplast</location>
    </subcellularLocation>
</comment>
<dbReference type="InterPro" id="IPR007378">
    <property type="entry name" value="Tic22-like"/>
</dbReference>
<feature type="region of interest" description="Disordered" evidence="4">
    <location>
        <begin position="230"/>
        <end position="251"/>
    </location>
</feature>
<accession>R7QF31</accession>
<dbReference type="KEGG" id="ccp:CHC_T00004427001"/>
<dbReference type="OMA" id="TARMHAN"/>